<evidence type="ECO:0000259" key="4">
    <source>
        <dbReference type="PROSITE" id="PS50057"/>
    </source>
</evidence>
<evidence type="ECO:0000259" key="5">
    <source>
        <dbReference type="PROSITE" id="PS50195"/>
    </source>
</evidence>
<feature type="coiled-coil region" evidence="1">
    <location>
        <begin position="712"/>
        <end position="739"/>
    </location>
</feature>
<dbReference type="PROSITE" id="PS50057">
    <property type="entry name" value="FERM_3"/>
    <property type="match status" value="1"/>
</dbReference>
<dbReference type="InterPro" id="IPR000299">
    <property type="entry name" value="FERM_domain"/>
</dbReference>
<dbReference type="InterPro" id="IPR036871">
    <property type="entry name" value="PX_dom_sf"/>
</dbReference>
<evidence type="ECO:0000313" key="7">
    <source>
        <dbReference type="Proteomes" id="UP000054937"/>
    </source>
</evidence>
<dbReference type="GO" id="GO:0035091">
    <property type="term" value="F:phosphatidylinositol binding"/>
    <property type="evidence" value="ECO:0007669"/>
    <property type="project" value="InterPro"/>
</dbReference>
<dbReference type="SMART" id="SM00312">
    <property type="entry name" value="PX"/>
    <property type="match status" value="1"/>
</dbReference>
<dbReference type="InterPro" id="IPR011993">
    <property type="entry name" value="PH-like_dom_sf"/>
</dbReference>
<dbReference type="PROSITE" id="PS50010">
    <property type="entry name" value="DH_2"/>
    <property type="match status" value="1"/>
</dbReference>
<dbReference type="OMA" id="CKEFDAS"/>
<accession>A0A0V0QWV4</accession>
<dbReference type="InterPro" id="IPR000219">
    <property type="entry name" value="DH_dom"/>
</dbReference>
<keyword evidence="7" id="KW-1185">Reference proteome</keyword>
<dbReference type="Gene3D" id="3.30.1520.10">
    <property type="entry name" value="Phox-like domain"/>
    <property type="match status" value="1"/>
</dbReference>
<dbReference type="InterPro" id="IPR001683">
    <property type="entry name" value="PX_dom"/>
</dbReference>
<dbReference type="InterPro" id="IPR051092">
    <property type="entry name" value="FYVE_RhoGEF_PH"/>
</dbReference>
<keyword evidence="1" id="KW-0175">Coiled coil</keyword>
<dbReference type="CDD" id="cd06093">
    <property type="entry name" value="PX_domain"/>
    <property type="match status" value="1"/>
</dbReference>
<organism evidence="6 7">
    <name type="scientific">Pseudocohnilembus persalinus</name>
    <name type="common">Ciliate</name>
    <dbReference type="NCBI Taxonomy" id="266149"/>
    <lineage>
        <taxon>Eukaryota</taxon>
        <taxon>Sar</taxon>
        <taxon>Alveolata</taxon>
        <taxon>Ciliophora</taxon>
        <taxon>Intramacronucleata</taxon>
        <taxon>Oligohymenophorea</taxon>
        <taxon>Scuticociliatia</taxon>
        <taxon>Philasterida</taxon>
        <taxon>Pseudocohnilembidae</taxon>
        <taxon>Pseudocohnilembus</taxon>
    </lineage>
</organism>
<feature type="domain" description="DH" evidence="3">
    <location>
        <begin position="1"/>
        <end position="126"/>
    </location>
</feature>
<dbReference type="Gene3D" id="3.10.20.90">
    <property type="entry name" value="Phosphatidylinositol 3-kinase Catalytic Subunit, Chain A, domain 1"/>
    <property type="match status" value="1"/>
</dbReference>
<feature type="region of interest" description="Disordered" evidence="2">
    <location>
        <begin position="899"/>
        <end position="928"/>
    </location>
</feature>
<dbReference type="GO" id="GO:0005085">
    <property type="term" value="F:guanyl-nucleotide exchange factor activity"/>
    <property type="evidence" value="ECO:0007669"/>
    <property type="project" value="InterPro"/>
</dbReference>
<sequence>MQKRIEQYQKIPQHIKIADIAIKQIPYFKMYAKYYANYPDAEKFLSDKRANDDEFDQFLKQQDDQIKKKFQKNYGLLMYDSVSRLSKYGLLFERLLKNTDKEHQDYLNIEKAIKLADEINQNLDNKVKVYINNKKKVELQQQFGNSQLNLFDNEREFVSEEEYLYVDQKQVKRVTIYHFTDILLITEKQENNNILKNMHNQLSTDNSKQVTEDIQQKKLVGFLQLDETSFAKGINDLKYYKNIFKVKGKTDCLTFMGDDENDKQKKLNNLQNIINNLKKISQESGKTKIPEIEVTVLGTEERNSQGFKQFTIYIAEVKIENIAQNIFVRYSNMVDFEKKIKKDFPGIQVPNLKTYNLITAHKTKTIETRKINIEDFLQKVLSNSEVIKYSQTNTSILDLLGLPPKFYELPQIVTEVKESQINLDKILNSRESHYQSLYDPRQSSLSQRISYISNQKTSASDILAEQKKKSLGVQVVLYNNRYSGQRISQVFTGQEDEKTYEIQVYLLDGTSLNVTITNQSRCFEVVQQIAQQIKLKQFLDFKLYFMDEKTNTRLLDDDEVISKIFQIKSSKSVLEKFGIKKESNFKIIFKKYLWLGQELEEIDYKKDFVRLSLIRCQILEDISNLQYPLDFTLYHLFSALYIIINDPKFVKNLITYLNKNGDKMNQIQRDSILAKAQQFLPEIIFKAEKQDIWVTSIKKFIISVNQQLDKIQEQNRDSYRIEESQIQNLEQQLQNQQDDETRQIYTEKQMLAEIVVINSIKGHQLYGVTQYFVQTYKKTKEDCQKKNIELPSNIYLGIKYDRIIFLTTIDKKTIKEYDLDQIENISVHHQSIILNIKEEQDIDFRFNTLQSFQISQLIHEFIEIKKETLKVIQEEKEFMEKMYQQQLIQQQQQTSEFNLQQQQHQQQQQNQKQEQEQLKNQFNLQQQE</sequence>
<dbReference type="AlphaFoldDB" id="A0A0V0QWV4"/>
<dbReference type="GO" id="GO:0005737">
    <property type="term" value="C:cytoplasm"/>
    <property type="evidence" value="ECO:0007669"/>
    <property type="project" value="TreeGrafter"/>
</dbReference>
<dbReference type="CDD" id="cd01765">
    <property type="entry name" value="FERM_F0_F1"/>
    <property type="match status" value="1"/>
</dbReference>
<feature type="domain" description="FERM" evidence="4">
    <location>
        <begin position="500"/>
        <end position="869"/>
    </location>
</feature>
<evidence type="ECO:0000313" key="6">
    <source>
        <dbReference type="EMBL" id="KRX06722.1"/>
    </source>
</evidence>
<dbReference type="SUPFAM" id="SSF64268">
    <property type="entry name" value="PX domain"/>
    <property type="match status" value="1"/>
</dbReference>
<dbReference type="InterPro" id="IPR029071">
    <property type="entry name" value="Ubiquitin-like_domsf"/>
</dbReference>
<dbReference type="Gene3D" id="1.20.900.10">
    <property type="entry name" value="Dbl homology (DH) domain"/>
    <property type="match status" value="1"/>
</dbReference>
<dbReference type="InParanoid" id="A0A0V0QWV4"/>
<dbReference type="Pfam" id="PF00621">
    <property type="entry name" value="RhoGEF"/>
    <property type="match status" value="1"/>
</dbReference>
<dbReference type="PANTHER" id="PTHR12673">
    <property type="entry name" value="FACIOGENITAL DYSPLASIA PROTEIN"/>
    <property type="match status" value="1"/>
</dbReference>
<dbReference type="PROSITE" id="PS50195">
    <property type="entry name" value="PX"/>
    <property type="match status" value="1"/>
</dbReference>
<evidence type="ECO:0000256" key="1">
    <source>
        <dbReference type="SAM" id="Coils"/>
    </source>
</evidence>
<dbReference type="Gene3D" id="2.30.29.30">
    <property type="entry name" value="Pleckstrin-homology domain (PH domain)/Phosphotyrosine-binding domain (PTB)"/>
    <property type="match status" value="2"/>
</dbReference>
<evidence type="ECO:0000259" key="3">
    <source>
        <dbReference type="PROSITE" id="PS50010"/>
    </source>
</evidence>
<dbReference type="SUPFAM" id="SSF54236">
    <property type="entry name" value="Ubiquitin-like"/>
    <property type="match status" value="1"/>
</dbReference>
<comment type="caution">
    <text evidence="6">The sequence shown here is derived from an EMBL/GenBank/DDBJ whole genome shotgun (WGS) entry which is preliminary data.</text>
</comment>
<dbReference type="InterPro" id="IPR035899">
    <property type="entry name" value="DBL_dom_sf"/>
</dbReference>
<evidence type="ECO:0000256" key="2">
    <source>
        <dbReference type="SAM" id="MobiDB-lite"/>
    </source>
</evidence>
<gene>
    <name evidence="6" type="ORF">PPERSA_09124</name>
</gene>
<proteinExistence type="predicted"/>
<dbReference type="Proteomes" id="UP000054937">
    <property type="component" value="Unassembled WGS sequence"/>
</dbReference>
<dbReference type="EMBL" id="LDAU01000092">
    <property type="protein sequence ID" value="KRX06722.1"/>
    <property type="molecule type" value="Genomic_DNA"/>
</dbReference>
<reference evidence="6 7" key="1">
    <citation type="journal article" date="2015" name="Sci. Rep.">
        <title>Genome of the facultative scuticociliatosis pathogen Pseudocohnilembus persalinus provides insight into its virulence through horizontal gene transfer.</title>
        <authorList>
            <person name="Xiong J."/>
            <person name="Wang G."/>
            <person name="Cheng J."/>
            <person name="Tian M."/>
            <person name="Pan X."/>
            <person name="Warren A."/>
            <person name="Jiang C."/>
            <person name="Yuan D."/>
            <person name="Miao W."/>
        </authorList>
    </citation>
    <scope>NUCLEOTIDE SEQUENCE [LARGE SCALE GENOMIC DNA]</scope>
    <source>
        <strain evidence="6">36N120E</strain>
    </source>
</reference>
<name>A0A0V0QWV4_PSEPJ</name>
<dbReference type="Pfam" id="PF21989">
    <property type="entry name" value="RA_2"/>
    <property type="match status" value="1"/>
</dbReference>
<protein>
    <submittedName>
        <fullName evidence="6">Phox homologous domain</fullName>
    </submittedName>
</protein>
<dbReference type="SUPFAM" id="SSF50729">
    <property type="entry name" value="PH domain-like"/>
    <property type="match status" value="1"/>
</dbReference>
<feature type="domain" description="PX" evidence="5">
    <location>
        <begin position="291"/>
        <end position="407"/>
    </location>
</feature>
<dbReference type="SUPFAM" id="SSF48065">
    <property type="entry name" value="DBL homology domain (DH-domain)"/>
    <property type="match status" value="1"/>
</dbReference>
<dbReference type="PANTHER" id="PTHR12673:SF159">
    <property type="entry name" value="LD03170P"/>
    <property type="match status" value="1"/>
</dbReference>
<dbReference type="Pfam" id="PF00787">
    <property type="entry name" value="PX"/>
    <property type="match status" value="1"/>
</dbReference>
<dbReference type="OrthoDB" id="1716625at2759"/>